<keyword evidence="3" id="KW-0378">Hydrolase</keyword>
<proteinExistence type="inferred from homology"/>
<feature type="domain" description="NlpC/P60" evidence="5">
    <location>
        <begin position="1"/>
        <end position="133"/>
    </location>
</feature>
<organism evidence="6 7">
    <name type="scientific">Methylobacterium jeotgali</name>
    <dbReference type="NCBI Taxonomy" id="381630"/>
    <lineage>
        <taxon>Bacteria</taxon>
        <taxon>Pseudomonadati</taxon>
        <taxon>Pseudomonadota</taxon>
        <taxon>Alphaproteobacteria</taxon>
        <taxon>Hyphomicrobiales</taxon>
        <taxon>Methylobacteriaceae</taxon>
        <taxon>Methylobacterium</taxon>
    </lineage>
</organism>
<comment type="similarity">
    <text evidence="1">Belongs to the peptidase C40 family.</text>
</comment>
<keyword evidence="2" id="KW-0645">Protease</keyword>
<comment type="caution">
    <text evidence="6">The sequence shown here is derived from an EMBL/GenBank/DDBJ whole genome shotgun (WGS) entry which is preliminary data.</text>
</comment>
<gene>
    <name evidence="6" type="ORF">AOPFMNJM_3319</name>
</gene>
<dbReference type="RefSeq" id="WP_238277417.1">
    <property type="nucleotide sequence ID" value="NZ_BPQR01000058.1"/>
</dbReference>
<dbReference type="SUPFAM" id="SSF54001">
    <property type="entry name" value="Cysteine proteinases"/>
    <property type="match status" value="1"/>
</dbReference>
<evidence type="ECO:0000256" key="4">
    <source>
        <dbReference type="ARBA" id="ARBA00022807"/>
    </source>
</evidence>
<evidence type="ECO:0000313" key="7">
    <source>
        <dbReference type="Proteomes" id="UP001055102"/>
    </source>
</evidence>
<evidence type="ECO:0000259" key="5">
    <source>
        <dbReference type="PROSITE" id="PS51935"/>
    </source>
</evidence>
<evidence type="ECO:0000256" key="3">
    <source>
        <dbReference type="ARBA" id="ARBA00022801"/>
    </source>
</evidence>
<dbReference type="InterPro" id="IPR000064">
    <property type="entry name" value="NLP_P60_dom"/>
</dbReference>
<name>A0ABQ4SYN0_9HYPH</name>
<dbReference type="PROSITE" id="PS51935">
    <property type="entry name" value="NLPC_P60"/>
    <property type="match status" value="1"/>
</dbReference>
<sequence>MIKTDGLLGLEFEHGVNDCYSLMRRFYAMNFGIDVPDLARPDSWWDKDAHGKSLNLYLDHYAWAGFGLVHGRPQDWLPGDVILMAIRSEVANHGAILLPRGQILHHFLGALSQIEPYSRPLWRDTTVAVLRHPQVDGTKFLQETEIDAMELVPQRIRDMIEDARQGTLDV</sequence>
<dbReference type="Pfam" id="PF00877">
    <property type="entry name" value="NLPC_P60"/>
    <property type="match status" value="1"/>
</dbReference>
<dbReference type="EMBL" id="BPQR01000058">
    <property type="protein sequence ID" value="GJE07987.1"/>
    <property type="molecule type" value="Genomic_DNA"/>
</dbReference>
<evidence type="ECO:0000256" key="1">
    <source>
        <dbReference type="ARBA" id="ARBA00007074"/>
    </source>
</evidence>
<dbReference type="InterPro" id="IPR038765">
    <property type="entry name" value="Papain-like_cys_pep_sf"/>
</dbReference>
<dbReference type="Gene3D" id="3.90.1720.10">
    <property type="entry name" value="endopeptidase domain like (from Nostoc punctiforme)"/>
    <property type="match status" value="1"/>
</dbReference>
<reference evidence="6" key="2">
    <citation type="submission" date="2021-08" db="EMBL/GenBank/DDBJ databases">
        <authorList>
            <person name="Tani A."/>
            <person name="Ola A."/>
            <person name="Ogura Y."/>
            <person name="Katsura K."/>
            <person name="Hayashi T."/>
        </authorList>
    </citation>
    <scope>NUCLEOTIDE SEQUENCE</scope>
    <source>
        <strain evidence="6">LMG 23639</strain>
    </source>
</reference>
<accession>A0ABQ4SYN0</accession>
<evidence type="ECO:0000256" key="2">
    <source>
        <dbReference type="ARBA" id="ARBA00022670"/>
    </source>
</evidence>
<keyword evidence="7" id="KW-1185">Reference proteome</keyword>
<protein>
    <recommendedName>
        <fullName evidence="5">NlpC/P60 domain-containing protein</fullName>
    </recommendedName>
</protein>
<evidence type="ECO:0000313" key="6">
    <source>
        <dbReference type="EMBL" id="GJE07987.1"/>
    </source>
</evidence>
<keyword evidence="4" id="KW-0788">Thiol protease</keyword>
<dbReference type="Proteomes" id="UP001055102">
    <property type="component" value="Unassembled WGS sequence"/>
</dbReference>
<reference evidence="6" key="1">
    <citation type="journal article" date="2021" name="Front. Microbiol.">
        <title>Comprehensive Comparative Genomics and Phenotyping of Methylobacterium Species.</title>
        <authorList>
            <person name="Alessa O."/>
            <person name="Ogura Y."/>
            <person name="Fujitani Y."/>
            <person name="Takami H."/>
            <person name="Hayashi T."/>
            <person name="Sahin N."/>
            <person name="Tani A."/>
        </authorList>
    </citation>
    <scope>NUCLEOTIDE SEQUENCE</scope>
    <source>
        <strain evidence="6">LMG 23639</strain>
    </source>
</reference>